<proteinExistence type="predicted"/>
<dbReference type="Proteomes" id="UP001595607">
    <property type="component" value="Unassembled WGS sequence"/>
</dbReference>
<keyword evidence="3" id="KW-1185">Reference proteome</keyword>
<evidence type="ECO:0000313" key="3">
    <source>
        <dbReference type="Proteomes" id="UP001595607"/>
    </source>
</evidence>
<keyword evidence="1" id="KW-0732">Signal</keyword>
<feature type="signal peptide" evidence="1">
    <location>
        <begin position="1"/>
        <end position="24"/>
    </location>
</feature>
<dbReference type="RefSeq" id="WP_189577068.1">
    <property type="nucleotide sequence ID" value="NZ_BMXU01000003.1"/>
</dbReference>
<reference evidence="3" key="1">
    <citation type="journal article" date="2019" name="Int. J. Syst. Evol. Microbiol.">
        <title>The Global Catalogue of Microorganisms (GCM) 10K type strain sequencing project: providing services to taxonomists for standard genome sequencing and annotation.</title>
        <authorList>
            <consortium name="The Broad Institute Genomics Platform"/>
            <consortium name="The Broad Institute Genome Sequencing Center for Infectious Disease"/>
            <person name="Wu L."/>
            <person name="Ma J."/>
        </authorList>
    </citation>
    <scope>NUCLEOTIDE SEQUENCE [LARGE SCALE GENOMIC DNA]</scope>
    <source>
        <strain evidence="3">KCTC 22245</strain>
    </source>
</reference>
<gene>
    <name evidence="2" type="ORF">ACFONP_00575</name>
</gene>
<dbReference type="EMBL" id="JBHRVA010000001">
    <property type="protein sequence ID" value="MFC3301223.1"/>
    <property type="molecule type" value="Genomic_DNA"/>
</dbReference>
<protein>
    <submittedName>
        <fullName evidence="2">Uncharacterized protein</fullName>
    </submittedName>
</protein>
<accession>A0ABV7M822</accession>
<evidence type="ECO:0000256" key="1">
    <source>
        <dbReference type="SAM" id="SignalP"/>
    </source>
</evidence>
<organism evidence="2 3">
    <name type="scientific">Parvularcula lutaonensis</name>
    <dbReference type="NCBI Taxonomy" id="491923"/>
    <lineage>
        <taxon>Bacteria</taxon>
        <taxon>Pseudomonadati</taxon>
        <taxon>Pseudomonadota</taxon>
        <taxon>Alphaproteobacteria</taxon>
        <taxon>Parvularculales</taxon>
        <taxon>Parvularculaceae</taxon>
        <taxon>Parvularcula</taxon>
    </lineage>
</organism>
<sequence>MAVAKRFLQALALIALLAPGIASAHRMPEVDITIATSEVGGEEVAAFTFRFHAADVLKALGLDRAVDVDLSDPKVLAMMAAKAEAKVVTEGGTLDYFGGETDGNAVYLFFTAKPGTVITDASVLSSAYESWTNRVNDERSGETVTTVYTQGGELKGHRH</sequence>
<evidence type="ECO:0000313" key="2">
    <source>
        <dbReference type="EMBL" id="MFC3301223.1"/>
    </source>
</evidence>
<name>A0ABV7M822_9PROT</name>
<feature type="chain" id="PRO_5045691310" evidence="1">
    <location>
        <begin position="25"/>
        <end position="159"/>
    </location>
</feature>
<comment type="caution">
    <text evidence="2">The sequence shown here is derived from an EMBL/GenBank/DDBJ whole genome shotgun (WGS) entry which is preliminary data.</text>
</comment>